<keyword evidence="2" id="KW-1185">Reference proteome</keyword>
<accession>A0A839K288</accession>
<evidence type="ECO:0000313" key="1">
    <source>
        <dbReference type="EMBL" id="MBB2183507.1"/>
    </source>
</evidence>
<sequence length="173" mass="19186">MNLFGKLKCKKQGHNWNGCKCVRCGEVRDEGHHWRAGDDKLHYCTNCRKSEPHVWDGCKCKVCGATKHTFGDDGFCIYCGQGKVVGYSLGKRTELRLEHCSRCGKKTPHLAVICNYPNDPNYGTAYRSDCIPCGSAPFCPKCNSYVSATTTRNEFDGAASAVCDCCGTVLWHE</sequence>
<evidence type="ECO:0000313" key="2">
    <source>
        <dbReference type="Proteomes" id="UP000574276"/>
    </source>
</evidence>
<proteinExistence type="predicted"/>
<dbReference type="AlphaFoldDB" id="A0A839K288"/>
<reference evidence="1 2" key="1">
    <citation type="submission" date="2020-07" db="EMBL/GenBank/DDBJ databases">
        <title>Characterization and genome sequencing of isolate MD1, a novel member within the family Lachnospiraceae.</title>
        <authorList>
            <person name="Rettenmaier R."/>
            <person name="Di Bello L."/>
            <person name="Zinser C."/>
            <person name="Scheitz K."/>
            <person name="Liebl W."/>
            <person name="Zverlov V."/>
        </authorList>
    </citation>
    <scope>NUCLEOTIDE SEQUENCE [LARGE SCALE GENOMIC DNA]</scope>
    <source>
        <strain evidence="1 2">MD1</strain>
    </source>
</reference>
<dbReference type="Proteomes" id="UP000574276">
    <property type="component" value="Unassembled WGS sequence"/>
</dbReference>
<protein>
    <submittedName>
        <fullName evidence="1">Uncharacterized protein</fullName>
    </submittedName>
</protein>
<dbReference type="EMBL" id="JACEGA010000001">
    <property type="protein sequence ID" value="MBB2183507.1"/>
    <property type="molecule type" value="Genomic_DNA"/>
</dbReference>
<comment type="caution">
    <text evidence="1">The sequence shown here is derived from an EMBL/GenBank/DDBJ whole genome shotgun (WGS) entry which is preliminary data.</text>
</comment>
<name>A0A839K288_9FIRM</name>
<organism evidence="1 2">
    <name type="scientific">Variimorphobacter saccharofermentans</name>
    <dbReference type="NCBI Taxonomy" id="2755051"/>
    <lineage>
        <taxon>Bacteria</taxon>
        <taxon>Bacillati</taxon>
        <taxon>Bacillota</taxon>
        <taxon>Clostridia</taxon>
        <taxon>Lachnospirales</taxon>
        <taxon>Lachnospiraceae</taxon>
        <taxon>Variimorphobacter</taxon>
    </lineage>
</organism>
<gene>
    <name evidence="1" type="ORF">H0486_11520</name>
</gene>
<dbReference type="RefSeq" id="WP_228353156.1">
    <property type="nucleotide sequence ID" value="NZ_JACEGA010000001.1"/>
</dbReference>